<dbReference type="Proteomes" id="UP000650424">
    <property type="component" value="Unassembled WGS sequence"/>
</dbReference>
<evidence type="ECO:0000259" key="6">
    <source>
        <dbReference type="Pfam" id="PF00892"/>
    </source>
</evidence>
<dbReference type="PANTHER" id="PTHR22911:SF6">
    <property type="entry name" value="SOLUTE CARRIER FAMILY 35 MEMBER G1"/>
    <property type="match status" value="1"/>
</dbReference>
<dbReference type="EMBL" id="JACOGF010000004">
    <property type="protein sequence ID" value="MBC3917619.1"/>
    <property type="molecule type" value="Genomic_DNA"/>
</dbReference>
<feature type="transmembrane region" description="Helical" evidence="5">
    <location>
        <begin position="87"/>
        <end position="109"/>
    </location>
</feature>
<proteinExistence type="predicted"/>
<reference evidence="7 8" key="1">
    <citation type="submission" date="2020-08" db="EMBL/GenBank/DDBJ databases">
        <title>Novel species isolated from subtropical streams in China.</title>
        <authorList>
            <person name="Lu H."/>
        </authorList>
    </citation>
    <scope>NUCLEOTIDE SEQUENCE [LARGE SCALE GENOMIC DNA]</scope>
    <source>
        <strain evidence="7 8">CY18W</strain>
    </source>
</reference>
<evidence type="ECO:0000256" key="3">
    <source>
        <dbReference type="ARBA" id="ARBA00022989"/>
    </source>
</evidence>
<sequence length="309" mass="33623">MQSLWMLVASFLFSIMGVCVKLASVDYSTSEIVAYRGAIGMLMIAMLVRWQGGTLRTGMPYHHIGRGLIGVIALWLWFYAISKLPLAMAVTLNYMSPIWIAAMLLGAAWWRKQPGLTWQPVGAILMGFVGVVLLLRPSIHADQVIGGIIALVSGMLAAWAYMQVRQMGLMGEPEYRVVFYFSMTCAVAGLAGTVFSKSIGAMGSSAQNIVWHHLDTRGVLLLLAIGLTAAMAQMAMTRAYRLGNTLVTANLQYVGIVFSSLWDVLIWEESLAWLSWVGIAVILCSGLIATFYNAKTNTAPTPSDAISSE</sequence>
<keyword evidence="3 5" id="KW-1133">Transmembrane helix</keyword>
<dbReference type="Pfam" id="PF00892">
    <property type="entry name" value="EamA"/>
    <property type="match status" value="1"/>
</dbReference>
<evidence type="ECO:0000313" key="8">
    <source>
        <dbReference type="Proteomes" id="UP000650424"/>
    </source>
</evidence>
<protein>
    <submittedName>
        <fullName evidence="7">DMT family transporter</fullName>
    </submittedName>
</protein>
<accession>A0ABR6ZP87</accession>
<dbReference type="InterPro" id="IPR037185">
    <property type="entry name" value="EmrE-like"/>
</dbReference>
<feature type="transmembrane region" description="Helical" evidence="5">
    <location>
        <begin position="273"/>
        <end position="292"/>
    </location>
</feature>
<feature type="domain" description="EamA" evidence="6">
    <location>
        <begin position="4"/>
        <end position="135"/>
    </location>
</feature>
<evidence type="ECO:0000256" key="1">
    <source>
        <dbReference type="ARBA" id="ARBA00004141"/>
    </source>
</evidence>
<gene>
    <name evidence="7" type="ORF">H8L32_09060</name>
</gene>
<name>A0ABR6ZP87_9BURK</name>
<dbReference type="PANTHER" id="PTHR22911">
    <property type="entry name" value="ACYL-MALONYL CONDENSING ENZYME-RELATED"/>
    <property type="match status" value="1"/>
</dbReference>
<evidence type="ECO:0000313" key="7">
    <source>
        <dbReference type="EMBL" id="MBC3917619.1"/>
    </source>
</evidence>
<comment type="subcellular location">
    <subcellularLocation>
        <location evidence="1">Membrane</location>
        <topology evidence="1">Multi-pass membrane protein</topology>
    </subcellularLocation>
</comment>
<dbReference type="SUPFAM" id="SSF103481">
    <property type="entry name" value="Multidrug resistance efflux transporter EmrE"/>
    <property type="match status" value="2"/>
</dbReference>
<keyword evidence="4 5" id="KW-0472">Membrane</keyword>
<evidence type="ECO:0000256" key="2">
    <source>
        <dbReference type="ARBA" id="ARBA00022692"/>
    </source>
</evidence>
<comment type="caution">
    <text evidence="7">The sequence shown here is derived from an EMBL/GenBank/DDBJ whole genome shotgun (WGS) entry which is preliminary data.</text>
</comment>
<keyword evidence="2 5" id="KW-0812">Transmembrane</keyword>
<keyword evidence="8" id="KW-1185">Reference proteome</keyword>
<evidence type="ECO:0000256" key="4">
    <source>
        <dbReference type="ARBA" id="ARBA00023136"/>
    </source>
</evidence>
<feature type="transmembrane region" description="Helical" evidence="5">
    <location>
        <begin position="64"/>
        <end position="81"/>
    </location>
</feature>
<dbReference type="InterPro" id="IPR000620">
    <property type="entry name" value="EamA_dom"/>
</dbReference>
<dbReference type="RefSeq" id="WP_186946873.1">
    <property type="nucleotide sequence ID" value="NZ_JACOGF010000004.1"/>
</dbReference>
<organism evidence="7 8">
    <name type="scientific">Undibacterium hunanense</name>
    <dbReference type="NCBI Taxonomy" id="2762292"/>
    <lineage>
        <taxon>Bacteria</taxon>
        <taxon>Pseudomonadati</taxon>
        <taxon>Pseudomonadota</taxon>
        <taxon>Betaproteobacteria</taxon>
        <taxon>Burkholderiales</taxon>
        <taxon>Oxalobacteraceae</taxon>
        <taxon>Undibacterium</taxon>
    </lineage>
</organism>
<evidence type="ECO:0000256" key="5">
    <source>
        <dbReference type="SAM" id="Phobius"/>
    </source>
</evidence>
<feature type="transmembrane region" description="Helical" evidence="5">
    <location>
        <begin position="121"/>
        <end position="139"/>
    </location>
</feature>
<feature type="transmembrane region" description="Helical" evidence="5">
    <location>
        <begin position="33"/>
        <end position="52"/>
    </location>
</feature>
<feature type="transmembrane region" description="Helical" evidence="5">
    <location>
        <begin position="177"/>
        <end position="196"/>
    </location>
</feature>
<feature type="transmembrane region" description="Helical" evidence="5">
    <location>
        <begin position="145"/>
        <end position="165"/>
    </location>
</feature>
<feature type="transmembrane region" description="Helical" evidence="5">
    <location>
        <begin position="216"/>
        <end position="235"/>
    </location>
</feature>